<protein>
    <submittedName>
        <fullName evidence="2">Uncharacterized protein</fullName>
    </submittedName>
</protein>
<feature type="transmembrane region" description="Helical" evidence="1">
    <location>
        <begin position="13"/>
        <end position="38"/>
    </location>
</feature>
<keyword evidence="1" id="KW-1133">Transmembrane helix</keyword>
<accession>A0A8S5SNV4</accession>
<proteinExistence type="predicted"/>
<dbReference type="EMBL" id="BK032642">
    <property type="protein sequence ID" value="DAF52741.1"/>
    <property type="molecule type" value="Genomic_DNA"/>
</dbReference>
<organism evidence="2">
    <name type="scientific">Siphoviridae sp. ctqSm5</name>
    <dbReference type="NCBI Taxonomy" id="2827949"/>
    <lineage>
        <taxon>Viruses</taxon>
        <taxon>Duplodnaviria</taxon>
        <taxon>Heunggongvirae</taxon>
        <taxon>Uroviricota</taxon>
        <taxon>Caudoviricetes</taxon>
    </lineage>
</organism>
<sequence length="48" mass="5867">MCTKYIKRTFLRYLLYVVTNYLFLSVEIPHCLYFIIFVDLCQLKSKIL</sequence>
<evidence type="ECO:0000313" key="2">
    <source>
        <dbReference type="EMBL" id="DAF52741.1"/>
    </source>
</evidence>
<keyword evidence="1" id="KW-0472">Membrane</keyword>
<name>A0A8S5SNV4_9CAUD</name>
<evidence type="ECO:0000256" key="1">
    <source>
        <dbReference type="SAM" id="Phobius"/>
    </source>
</evidence>
<keyword evidence="1" id="KW-0812">Transmembrane</keyword>
<reference evidence="2" key="1">
    <citation type="journal article" date="2021" name="Proc. Natl. Acad. Sci. U.S.A.">
        <title>A Catalog of Tens of Thousands of Viruses from Human Metagenomes Reveals Hidden Associations with Chronic Diseases.</title>
        <authorList>
            <person name="Tisza M.J."/>
            <person name="Buck C.B."/>
        </authorList>
    </citation>
    <scope>NUCLEOTIDE SEQUENCE</scope>
    <source>
        <strain evidence="2">CtqSm5</strain>
    </source>
</reference>